<feature type="compositionally biased region" description="Low complexity" evidence="1">
    <location>
        <begin position="515"/>
        <end position="525"/>
    </location>
</feature>
<protein>
    <recommendedName>
        <fullName evidence="4">DUF4283 domain-containing protein</fullName>
    </recommendedName>
</protein>
<feature type="region of interest" description="Disordered" evidence="1">
    <location>
        <begin position="500"/>
        <end position="525"/>
    </location>
</feature>
<feature type="compositionally biased region" description="Polar residues" evidence="1">
    <location>
        <begin position="168"/>
        <end position="188"/>
    </location>
</feature>
<proteinExistence type="predicted"/>
<dbReference type="PANTHER" id="PTHR31286">
    <property type="entry name" value="GLYCINE-RICH CELL WALL STRUCTURAL PROTEIN 1.8-LIKE"/>
    <property type="match status" value="1"/>
</dbReference>
<dbReference type="PANTHER" id="PTHR31286:SF180">
    <property type="entry name" value="OS10G0362600 PROTEIN"/>
    <property type="match status" value="1"/>
</dbReference>
<dbReference type="Proteomes" id="UP000245207">
    <property type="component" value="Unassembled WGS sequence"/>
</dbReference>
<dbReference type="EMBL" id="PKPP01016548">
    <property type="protein sequence ID" value="PWA37601.1"/>
    <property type="molecule type" value="Genomic_DNA"/>
</dbReference>
<dbReference type="InterPro" id="IPR040256">
    <property type="entry name" value="At4g02000-like"/>
</dbReference>
<feature type="compositionally biased region" description="Low complexity" evidence="1">
    <location>
        <begin position="557"/>
        <end position="572"/>
    </location>
</feature>
<dbReference type="AlphaFoldDB" id="A0A2U1KLM8"/>
<reference evidence="2 3" key="1">
    <citation type="journal article" date="2018" name="Mol. Plant">
        <title>The genome of Artemisia annua provides insight into the evolution of Asteraceae family and artemisinin biosynthesis.</title>
        <authorList>
            <person name="Shen Q."/>
            <person name="Zhang L."/>
            <person name="Liao Z."/>
            <person name="Wang S."/>
            <person name="Yan T."/>
            <person name="Shi P."/>
            <person name="Liu M."/>
            <person name="Fu X."/>
            <person name="Pan Q."/>
            <person name="Wang Y."/>
            <person name="Lv Z."/>
            <person name="Lu X."/>
            <person name="Zhang F."/>
            <person name="Jiang W."/>
            <person name="Ma Y."/>
            <person name="Chen M."/>
            <person name="Hao X."/>
            <person name="Li L."/>
            <person name="Tang Y."/>
            <person name="Lv G."/>
            <person name="Zhou Y."/>
            <person name="Sun X."/>
            <person name="Brodelius P.E."/>
            <person name="Rose J.K.C."/>
            <person name="Tang K."/>
        </authorList>
    </citation>
    <scope>NUCLEOTIDE SEQUENCE [LARGE SCALE GENOMIC DNA]</scope>
    <source>
        <strain evidence="3">cv. Huhao1</strain>
        <tissue evidence="2">Leaf</tissue>
    </source>
</reference>
<feature type="compositionally biased region" description="Polar residues" evidence="1">
    <location>
        <begin position="573"/>
        <end position="592"/>
    </location>
</feature>
<evidence type="ECO:0000256" key="1">
    <source>
        <dbReference type="SAM" id="MobiDB-lite"/>
    </source>
</evidence>
<sequence length="742" mass="80343">MPIENNKPPDPLIKEFCELTGMSADNLRHSVIDVSASKGMEGKHRKHRKGIKIKIPTPESASAGASSILRRLRSSKLKGKSRNRSELSPVDVRGGKRVITTPADDPINMVLSNLRSGSIDSQLKFALGSSNDNNVANRSLNNVIDPINTCNGNDGSFINLPFDINPTRSSPMDKNSSLETSVEHTSASDVDGISCDKAESRDGIVGGRIELVLGEEMSGSGVGYEHTSMEGVVNAGGVSSNSLNGIASGKVGMDFEFGKSDRGNGILKKPSVPLLNVQFGSNVIGNPFSKNIGTSHKSNWSAGFGNAFGSTILSNQYSAVADRFAVKLKKGTEEMALKMEYTPGSVVVQDNGTRRIEFSAEEVYKGGLACSLQPMLMDKMTKERCLKKAGKLDFARVLVEVSAEENLPDVLEISYPPLGNRPARVGKLEVKYQWKPPLCTHCKTFGHSTNSCKNRPRTQEELAAQVIKDAIRVQDPAVTKGKNVVVDEEGFSTVGKKNKAVVNSNTTGKPATPLNGKNNHNTTKNGVVYGVQSLNAQGLGMNSATTSKKKDGSYQVKGNKNSGSKSSIGSQNRNSKMSGDANSTKNLQQLSKDPNFKPRVLTRGSGSTGNPKKVAEENIPLSNTFSVLINDEMLESCNSGEKKTQEEYDKEWTELRSEVDVFMQEGIYPSKSVRLDWIAHQLDYFYKHCQKYKLEPIPEDDEDDVDSEVEGIANDMRPEYDVNAASNIENGAALSSIVSNGD</sequence>
<evidence type="ECO:0000313" key="3">
    <source>
        <dbReference type="Proteomes" id="UP000245207"/>
    </source>
</evidence>
<keyword evidence="3" id="KW-1185">Reference proteome</keyword>
<gene>
    <name evidence="2" type="ORF">CTI12_AA588730</name>
</gene>
<name>A0A2U1KLM8_ARTAN</name>
<feature type="compositionally biased region" description="Basic residues" evidence="1">
    <location>
        <begin position="43"/>
        <end position="52"/>
    </location>
</feature>
<comment type="caution">
    <text evidence="2">The sequence shown here is derived from an EMBL/GenBank/DDBJ whole genome shotgun (WGS) entry which is preliminary data.</text>
</comment>
<feature type="region of interest" description="Disordered" evidence="1">
    <location>
        <begin position="541"/>
        <end position="614"/>
    </location>
</feature>
<evidence type="ECO:0008006" key="4">
    <source>
        <dbReference type="Google" id="ProtNLM"/>
    </source>
</evidence>
<feature type="region of interest" description="Disordered" evidence="1">
    <location>
        <begin position="168"/>
        <end position="193"/>
    </location>
</feature>
<accession>A0A2U1KLM8</accession>
<feature type="region of interest" description="Disordered" evidence="1">
    <location>
        <begin position="38"/>
        <end position="66"/>
    </location>
</feature>
<evidence type="ECO:0000313" key="2">
    <source>
        <dbReference type="EMBL" id="PWA37601.1"/>
    </source>
</evidence>
<organism evidence="2 3">
    <name type="scientific">Artemisia annua</name>
    <name type="common">Sweet wormwood</name>
    <dbReference type="NCBI Taxonomy" id="35608"/>
    <lineage>
        <taxon>Eukaryota</taxon>
        <taxon>Viridiplantae</taxon>
        <taxon>Streptophyta</taxon>
        <taxon>Embryophyta</taxon>
        <taxon>Tracheophyta</taxon>
        <taxon>Spermatophyta</taxon>
        <taxon>Magnoliopsida</taxon>
        <taxon>eudicotyledons</taxon>
        <taxon>Gunneridae</taxon>
        <taxon>Pentapetalae</taxon>
        <taxon>asterids</taxon>
        <taxon>campanulids</taxon>
        <taxon>Asterales</taxon>
        <taxon>Asteraceae</taxon>
        <taxon>Asteroideae</taxon>
        <taxon>Anthemideae</taxon>
        <taxon>Artemisiinae</taxon>
        <taxon>Artemisia</taxon>
    </lineage>
</organism>